<evidence type="ECO:0000259" key="5">
    <source>
        <dbReference type="Pfam" id="PF04825"/>
    </source>
</evidence>
<evidence type="ECO:0000256" key="2">
    <source>
        <dbReference type="ARBA" id="ARBA00009870"/>
    </source>
</evidence>
<dbReference type="Pfam" id="PF04825">
    <property type="entry name" value="Rad21_Rec8_N"/>
    <property type="match status" value="1"/>
</dbReference>
<dbReference type="PANTHER" id="PTHR12585">
    <property type="entry name" value="SCC1 / RAD21 FAMILY MEMBER"/>
    <property type="match status" value="1"/>
</dbReference>
<dbReference type="Gene3D" id="1.10.10.580">
    <property type="entry name" value="Structural maintenance of chromosome 1. Chain E"/>
    <property type="match status" value="1"/>
</dbReference>
<dbReference type="InterPro" id="IPR023093">
    <property type="entry name" value="ScpA-like_C"/>
</dbReference>
<dbReference type="EMBL" id="LSSK01000098">
    <property type="protein sequence ID" value="OMH85262.1"/>
    <property type="molecule type" value="Genomic_DNA"/>
</dbReference>
<dbReference type="SUPFAM" id="SSF46785">
    <property type="entry name" value="Winged helix' DNA-binding domain"/>
    <property type="match status" value="1"/>
</dbReference>
<dbReference type="GO" id="GO:0030892">
    <property type="term" value="C:mitotic cohesin complex"/>
    <property type="evidence" value="ECO:0007669"/>
    <property type="project" value="TreeGrafter"/>
</dbReference>
<dbReference type="AlphaFoldDB" id="A0A1R1PWK4"/>
<evidence type="ECO:0000313" key="7">
    <source>
        <dbReference type="Proteomes" id="UP000188320"/>
    </source>
</evidence>
<dbReference type="GO" id="GO:0005634">
    <property type="term" value="C:nucleus"/>
    <property type="evidence" value="ECO:0007669"/>
    <property type="project" value="UniProtKB-SubCell"/>
</dbReference>
<dbReference type="InterPro" id="IPR036390">
    <property type="entry name" value="WH_DNA-bd_sf"/>
</dbReference>
<evidence type="ECO:0000313" key="6">
    <source>
        <dbReference type="EMBL" id="OMH85262.1"/>
    </source>
</evidence>
<comment type="caution">
    <text evidence="6">The sequence shown here is derived from an EMBL/GenBank/DDBJ whole genome shotgun (WGS) entry which is preliminary data.</text>
</comment>
<gene>
    <name evidence="6" type="ORF">AX774_g1187</name>
</gene>
<dbReference type="InterPro" id="IPR039781">
    <property type="entry name" value="Rad21/Rec8-like"/>
</dbReference>
<proteinExistence type="inferred from homology"/>
<protein>
    <submittedName>
        <fullName evidence="6">Cohesin subunit rad21</fullName>
    </submittedName>
</protein>
<comment type="subcellular location">
    <subcellularLocation>
        <location evidence="1">Nucleus</location>
    </subcellularLocation>
</comment>
<evidence type="ECO:0000256" key="1">
    <source>
        <dbReference type="ARBA" id="ARBA00004123"/>
    </source>
</evidence>
<reference evidence="7" key="1">
    <citation type="submission" date="2017-01" db="EMBL/GenBank/DDBJ databases">
        <authorList>
            <person name="Wang Y."/>
            <person name="White M."/>
            <person name="Kvist S."/>
            <person name="Moncalvo J.-M."/>
        </authorList>
    </citation>
    <scope>NUCLEOTIDE SEQUENCE [LARGE SCALE GENOMIC DNA]</scope>
    <source>
        <strain evidence="7">COL-18-3</strain>
    </source>
</reference>
<evidence type="ECO:0000256" key="3">
    <source>
        <dbReference type="ARBA" id="ARBA00023242"/>
    </source>
</evidence>
<dbReference type="InterPro" id="IPR006909">
    <property type="entry name" value="Rad21/Rec8_C_eu"/>
</dbReference>
<keyword evidence="7" id="KW-1185">Reference proteome</keyword>
<accession>A0A1R1PWK4</accession>
<evidence type="ECO:0000259" key="4">
    <source>
        <dbReference type="Pfam" id="PF04824"/>
    </source>
</evidence>
<dbReference type="GO" id="GO:1990414">
    <property type="term" value="P:replication-born double-strand break repair via sister chromatid exchange"/>
    <property type="evidence" value="ECO:0007669"/>
    <property type="project" value="TreeGrafter"/>
</dbReference>
<dbReference type="OrthoDB" id="10071381at2759"/>
<dbReference type="PANTHER" id="PTHR12585:SF69">
    <property type="entry name" value="FI11703P"/>
    <property type="match status" value="1"/>
</dbReference>
<organism evidence="6 7">
    <name type="scientific">Zancudomyces culisetae</name>
    <name type="common">Gut fungus</name>
    <name type="synonym">Smittium culisetae</name>
    <dbReference type="NCBI Taxonomy" id="1213189"/>
    <lineage>
        <taxon>Eukaryota</taxon>
        <taxon>Fungi</taxon>
        <taxon>Fungi incertae sedis</taxon>
        <taxon>Zoopagomycota</taxon>
        <taxon>Kickxellomycotina</taxon>
        <taxon>Harpellomycetes</taxon>
        <taxon>Harpellales</taxon>
        <taxon>Legeriomycetaceae</taxon>
        <taxon>Zancudomyces</taxon>
    </lineage>
</organism>
<dbReference type="Proteomes" id="UP000188320">
    <property type="component" value="Unassembled WGS sequence"/>
</dbReference>
<dbReference type="InterPro" id="IPR006910">
    <property type="entry name" value="Rad21_Rec8_N"/>
</dbReference>
<feature type="domain" description="Rad21/Rec8-like protein C-terminal eukaryotic" evidence="4">
    <location>
        <begin position="590"/>
        <end position="637"/>
    </location>
</feature>
<dbReference type="GO" id="GO:0007064">
    <property type="term" value="P:mitotic sister chromatid cohesion"/>
    <property type="evidence" value="ECO:0007669"/>
    <property type="project" value="TreeGrafter"/>
</dbReference>
<dbReference type="Pfam" id="PF04824">
    <property type="entry name" value="Rad21_Rec8"/>
    <property type="match status" value="1"/>
</dbReference>
<comment type="similarity">
    <text evidence="2">Belongs to the rad21 family.</text>
</comment>
<dbReference type="GO" id="GO:0003682">
    <property type="term" value="F:chromatin binding"/>
    <property type="evidence" value="ECO:0007669"/>
    <property type="project" value="TreeGrafter"/>
</dbReference>
<sequence length="653" mass="71804">MFFSESVLLKKGPLAKVWLAAHWEKKMNKAQFIQTDIAASVSAMIERNQPPIALRLSGQLLLGVAKIYSRKARYLLEDCTEALVKIRMAYRPGLVDMAESTVANRNAITLPDTLTEFEVTLPVKKIESTFLEPLLMPREGERGERQISHVSDIRDITLEEEGMLELDTSILGIKEYGKARTGHEGVGEGDLVGRDDEFRFDIEEDWLMSPREPVEPHRVEHGSRLGEDSLMGIEVARRDMDRGRYDAEGRLIEGISGLEIGEKSIDTGHGGVSVLEGSELSIGGKSVLGSDLGSGIFREGIDLGSDLGIEVKEGEREAESVWEQAELDLLMPETEGENVAATKTKKRKLATTELIDEETLYPNSKIKQSMLDTTSLLSVPTYLPEVEEPSSTEYVMYSATRNMELPSAALELFEKTQLAPSDYHTTIKAPTAHSPQIVPEAPRRDVGEDIDLGIDLGIEQWNPEAVASPGKLREGSSGILQLGSDISLPKDLAEQEHPSIAEAAHQEGALDIFEGFEFREEEEEDLTNKIPLFTDSLQHGLESKNIDTQHALAALQPSSAVDDSDAPLLAAGFSKSTIGAINLLHERSAEGKVMNFNEITKDAPKSDLVKLFFEVLVLKSKDFVDVSQPEPFGDIEVIALEKLSDANSTLSNL</sequence>
<keyword evidence="3" id="KW-0539">Nucleus</keyword>
<name>A0A1R1PWK4_ZANCU</name>
<feature type="domain" description="Rad21/Rec8-like protein N-terminal" evidence="5">
    <location>
        <begin position="1"/>
        <end position="103"/>
    </location>
</feature>